<evidence type="ECO:0000313" key="2">
    <source>
        <dbReference type="EMBL" id="PVX82759.1"/>
    </source>
</evidence>
<name>A0ABX5KL66_9BURK</name>
<protein>
    <recommendedName>
        <fullName evidence="1">DUF6285 domain-containing protein</fullName>
    </recommendedName>
</protein>
<dbReference type="Pfam" id="PF19802">
    <property type="entry name" value="DUF6285"/>
    <property type="match status" value="1"/>
</dbReference>
<organism evidence="2 3">
    <name type="scientific">Paraburkholderia unamae</name>
    <dbReference type="NCBI Taxonomy" id="219649"/>
    <lineage>
        <taxon>Bacteria</taxon>
        <taxon>Pseudomonadati</taxon>
        <taxon>Pseudomonadota</taxon>
        <taxon>Betaproteobacteria</taxon>
        <taxon>Burkholderiales</taxon>
        <taxon>Burkholderiaceae</taxon>
        <taxon>Paraburkholderia</taxon>
    </lineage>
</organism>
<comment type="caution">
    <text evidence="2">The sequence shown here is derived from an EMBL/GenBank/DDBJ whole genome shotgun (WGS) entry which is preliminary data.</text>
</comment>
<evidence type="ECO:0000313" key="3">
    <source>
        <dbReference type="Proteomes" id="UP000245712"/>
    </source>
</evidence>
<sequence>MNTHDRMVDLLDTATGTLTGDVLPSLQKEARYNGLMVANAMRIVARHFGRASAVPDAHAPVQLLGDAVIVSGIRAGQFDVGSPMRPALVATLWNRLAQELAVDNPRMLETLQNSPRGR</sequence>
<gene>
    <name evidence="2" type="ORF">C7402_108132</name>
</gene>
<reference evidence="2 3" key="1">
    <citation type="submission" date="2018-05" db="EMBL/GenBank/DDBJ databases">
        <title>Genomic Encyclopedia of Type Strains, Phase IV (KMG-V): Genome sequencing to study the core and pangenomes of soil and plant-associated prokaryotes.</title>
        <authorList>
            <person name="Whitman W."/>
        </authorList>
    </citation>
    <scope>NUCLEOTIDE SEQUENCE [LARGE SCALE GENOMIC DNA]</scope>
    <source>
        <strain evidence="2 3">SCZa-39</strain>
    </source>
</reference>
<proteinExistence type="predicted"/>
<dbReference type="Proteomes" id="UP000245712">
    <property type="component" value="Unassembled WGS sequence"/>
</dbReference>
<dbReference type="InterPro" id="IPR046252">
    <property type="entry name" value="DUF6285"/>
</dbReference>
<dbReference type="RefSeq" id="WP_133254503.1">
    <property type="nucleotide sequence ID" value="NZ_CAJZAT010000194.1"/>
</dbReference>
<dbReference type="EMBL" id="QEOB01000008">
    <property type="protein sequence ID" value="PVX82759.1"/>
    <property type="molecule type" value="Genomic_DNA"/>
</dbReference>
<keyword evidence="3" id="KW-1185">Reference proteome</keyword>
<feature type="domain" description="DUF6285" evidence="1">
    <location>
        <begin position="24"/>
        <end position="106"/>
    </location>
</feature>
<accession>A0ABX5KL66</accession>
<evidence type="ECO:0000259" key="1">
    <source>
        <dbReference type="Pfam" id="PF19802"/>
    </source>
</evidence>